<dbReference type="Pfam" id="PF02738">
    <property type="entry name" value="MoCoBD_1"/>
    <property type="match status" value="1"/>
</dbReference>
<feature type="domain" description="Aldehyde oxidase/xanthine dehydrogenase a/b hammerhead" evidence="1">
    <location>
        <begin position="224"/>
        <end position="302"/>
    </location>
</feature>
<reference evidence="2 3" key="1">
    <citation type="submission" date="2016-10" db="EMBL/GenBank/DDBJ databases">
        <authorList>
            <person name="de Groot N.N."/>
        </authorList>
    </citation>
    <scope>NUCLEOTIDE SEQUENCE [LARGE SCALE GENOMIC DNA]</scope>
    <source>
        <strain evidence="2 3">MT12</strain>
    </source>
</reference>
<dbReference type="AlphaFoldDB" id="A0A1H4WUK8"/>
<dbReference type="InterPro" id="IPR037165">
    <property type="entry name" value="AldOxase/xan_DH_Mopterin-bd_sf"/>
</dbReference>
<dbReference type="InterPro" id="IPR008274">
    <property type="entry name" value="AldOxase/xan_DH_MoCoBD1"/>
</dbReference>
<organism evidence="2 3">
    <name type="scientific">Bradyrhizobium erythrophlei</name>
    <dbReference type="NCBI Taxonomy" id="1437360"/>
    <lineage>
        <taxon>Bacteria</taxon>
        <taxon>Pseudomonadati</taxon>
        <taxon>Pseudomonadota</taxon>
        <taxon>Alphaproteobacteria</taxon>
        <taxon>Hyphomicrobiales</taxon>
        <taxon>Nitrobacteraceae</taxon>
        <taxon>Bradyrhizobium</taxon>
    </lineage>
</organism>
<dbReference type="Gene3D" id="3.90.1170.50">
    <property type="entry name" value="Aldehyde oxidase/xanthine dehydrogenase, a/b hammerhead"/>
    <property type="match status" value="1"/>
</dbReference>
<dbReference type="Proteomes" id="UP000198992">
    <property type="component" value="Unassembled WGS sequence"/>
</dbReference>
<dbReference type="RefSeq" id="WP_092126021.1">
    <property type="nucleotide sequence ID" value="NZ_FNTH01000001.1"/>
</dbReference>
<dbReference type="OrthoDB" id="9767994at2"/>
<dbReference type="PANTHER" id="PTHR47495">
    <property type="entry name" value="ALDEHYDE DEHYDROGENASE"/>
    <property type="match status" value="1"/>
</dbReference>
<name>A0A1H4WUK8_9BRAD</name>
<dbReference type="SMART" id="SM01008">
    <property type="entry name" value="Ald_Xan_dh_C"/>
    <property type="match status" value="1"/>
</dbReference>
<dbReference type="GO" id="GO:0016491">
    <property type="term" value="F:oxidoreductase activity"/>
    <property type="evidence" value="ECO:0007669"/>
    <property type="project" value="InterPro"/>
</dbReference>
<gene>
    <name evidence="2" type="ORF">SAMN05444164_3255</name>
</gene>
<dbReference type="InterPro" id="IPR000674">
    <property type="entry name" value="Ald_Oxase/Xan_DH_a/b"/>
</dbReference>
<evidence type="ECO:0000313" key="3">
    <source>
        <dbReference type="Proteomes" id="UP000198992"/>
    </source>
</evidence>
<evidence type="ECO:0000313" key="2">
    <source>
        <dbReference type="EMBL" id="SEC97082.1"/>
    </source>
</evidence>
<dbReference type="PROSITE" id="PS51318">
    <property type="entry name" value="TAT"/>
    <property type="match status" value="1"/>
</dbReference>
<dbReference type="InterPro" id="IPR012368">
    <property type="entry name" value="OxRdtase_Mopterin-bd_su_IorB"/>
</dbReference>
<proteinExistence type="predicted"/>
<dbReference type="Pfam" id="PF20256">
    <property type="entry name" value="MoCoBD_2"/>
    <property type="match status" value="2"/>
</dbReference>
<protein>
    <submittedName>
        <fullName evidence="2">Isoquinoline 1-oxidoreductase, beta subunit</fullName>
    </submittedName>
</protein>
<sequence length="732" mass="77808">MFFDPLAGHEVDTKTKSSRGVSRRAILSVLTAAGGGLLLGVSLPYLTGTADAASEDSFAPNAFIRIARDGQVTLVMNQVEMGQGTYTSMSMLVAEELEVDLAQIKLEHAPPDDKLYRNPRLGFQVTGGSTSVRAFWKPLRTAGAAARSMLISAAAATWEVETASCHALKGEVIHAPSGRRLAYGKLVDQASKLPVPDDVVLRDPKDFTLIGSSAKRTDAAAKVNGTAEFGIDTKVPDMKIATVAACPVIGGKLGDVDDSKATTVKGVIKVVRLDDAVAVIADHMGAARKGLQALVITWDRGPNATFSTADMALQLKEASTGPAAVAINRGDAVKAISASSRRVDAVYQLPLLAHAAMEPMNCTVHVRKDGCDVWVGTQVITRAQATAASVTGFPLDKVKVHNHLLGGGFGRRLDVDSITQAVQIAKQVDYPVKVIWTREEDTRHDVYRPYYYDKLSAGLDENGHPIAFSHRVTGSSVLARWLPPAFKDGLDRDAVEAGAGPYSFDNVLVDYVRQEPPAGLTTGWWRGVGVTHNAFMVEGFVDELAAAAGQDPVSYRRALLNNSPRAKAVLDLVAEKAGWDKPLPTGVGRGVSVVFGFGSYLAQVAEISIAKNGRVRVKRVVCAVDCGQMINPDTIKAQMEGGIIFGLSAALYGEITLKDGRVEQGNFDNYQVVRIDEAPTIEVHMIVSSEEPGGIGEPGTAAIAPAVANAIFALTGKRLRQLPIDAAQLKSG</sequence>
<dbReference type="EMBL" id="FNTH01000001">
    <property type="protein sequence ID" value="SEC97082.1"/>
    <property type="molecule type" value="Genomic_DNA"/>
</dbReference>
<dbReference type="PIRSF" id="PIRSF036389">
    <property type="entry name" value="IOR_B"/>
    <property type="match status" value="1"/>
</dbReference>
<dbReference type="InterPro" id="IPR006311">
    <property type="entry name" value="TAT_signal"/>
</dbReference>
<dbReference type="InterPro" id="IPR046867">
    <property type="entry name" value="AldOxase/xan_DH_MoCoBD2"/>
</dbReference>
<dbReference type="Gene3D" id="3.30.365.10">
    <property type="entry name" value="Aldehyde oxidase/xanthine dehydrogenase, molybdopterin binding domain"/>
    <property type="match status" value="4"/>
</dbReference>
<accession>A0A1H4WUK8</accession>
<dbReference type="SUPFAM" id="SSF56003">
    <property type="entry name" value="Molybdenum cofactor-binding domain"/>
    <property type="match status" value="2"/>
</dbReference>
<evidence type="ECO:0000259" key="1">
    <source>
        <dbReference type="SMART" id="SM01008"/>
    </source>
</evidence>
<dbReference type="PANTHER" id="PTHR47495:SF2">
    <property type="entry name" value="ALDEHYDE DEHYDROGENASE"/>
    <property type="match status" value="1"/>
</dbReference>
<dbReference type="InterPro" id="IPR052516">
    <property type="entry name" value="N-heterocyclic_Hydroxylase"/>
</dbReference>